<dbReference type="EMBL" id="FOHV01000021">
    <property type="protein sequence ID" value="SET37758.1"/>
    <property type="molecule type" value="Genomic_DNA"/>
</dbReference>
<dbReference type="SUPFAM" id="SSF51905">
    <property type="entry name" value="FAD/NAD(P)-binding domain"/>
    <property type="match status" value="1"/>
</dbReference>
<evidence type="ECO:0000313" key="3">
    <source>
        <dbReference type="Proteomes" id="UP000242642"/>
    </source>
</evidence>
<dbReference type="Gene3D" id="3.90.660.10">
    <property type="match status" value="1"/>
</dbReference>
<accession>A0A1I0E0E1</accession>
<dbReference type="Gene3D" id="3.50.50.60">
    <property type="entry name" value="FAD/NAD(P)-binding domain"/>
    <property type="match status" value="1"/>
</dbReference>
<gene>
    <name evidence="2" type="ORF">SAMN02583745_02180</name>
</gene>
<keyword evidence="3" id="KW-1185">Reference proteome</keyword>
<dbReference type="GO" id="GO:0016491">
    <property type="term" value="F:oxidoreductase activity"/>
    <property type="evidence" value="ECO:0007669"/>
    <property type="project" value="InterPro"/>
</dbReference>
<evidence type="ECO:0000259" key="1">
    <source>
        <dbReference type="Pfam" id="PF01593"/>
    </source>
</evidence>
<dbReference type="PANTHER" id="PTHR16128">
    <property type="entry name" value="FAD/NAD(P)-BINDING OXIDOREDUCTASE FAMILY PROTEIN"/>
    <property type="match status" value="1"/>
</dbReference>
<dbReference type="Pfam" id="PF01593">
    <property type="entry name" value="Amino_oxidase"/>
    <property type="match status" value="1"/>
</dbReference>
<feature type="domain" description="Amine oxidase" evidence="1">
    <location>
        <begin position="102"/>
        <end position="320"/>
    </location>
</feature>
<dbReference type="OrthoDB" id="5792777at2"/>
<protein>
    <recommendedName>
        <fullName evidence="1">Amine oxidase domain-containing protein</fullName>
    </recommendedName>
</protein>
<sequence>MNIAIIGAGLAGLVVASQLNQIANVTLFEKSRGVGGRLATRRHDSFVFDHGAQYFTARSHEFNTWLKPLIQADIVQSWQARYASFEGIHKMGSSWPSNEPRWVGANNMNSIAKHIASDLNIMTNTRIIKLERTKLWILTDETGQEYDNFDWVILNSPSPQALELLPNDAIFLNTLRQIDMTPCFALMLGFHEPLTLSFDCAHITQSDLSWIAFNHTKPNRPDLTSLVVHSSVDYALKHWEQDKEVTTQDLIHKAQELLGFNIDNIMCTMLHGWKFANTIDRKQDVLLVDPRLKIAACGDYCMGGRVEGAFLSAMKTANYIKKLIAT</sequence>
<name>A0A1I0E0E1_9GAMM</name>
<evidence type="ECO:0000313" key="2">
    <source>
        <dbReference type="EMBL" id="SET37758.1"/>
    </source>
</evidence>
<dbReference type="AlphaFoldDB" id="A0A1I0E0E1"/>
<reference evidence="3" key="1">
    <citation type="submission" date="2016-10" db="EMBL/GenBank/DDBJ databases">
        <authorList>
            <person name="Varghese N."/>
            <person name="Submissions S."/>
        </authorList>
    </citation>
    <scope>NUCLEOTIDE SEQUENCE [LARGE SCALE GENOMIC DNA]</scope>
    <source>
        <strain evidence="3">DSM 18579</strain>
    </source>
</reference>
<dbReference type="InterPro" id="IPR002937">
    <property type="entry name" value="Amino_oxidase"/>
</dbReference>
<dbReference type="Proteomes" id="UP000242642">
    <property type="component" value="Unassembled WGS sequence"/>
</dbReference>
<dbReference type="PANTHER" id="PTHR16128:SF5">
    <property type="entry name" value="FAD_NAD(P)-BINDING OXIDOREDUCTASE FAMILY PROTEIN"/>
    <property type="match status" value="1"/>
</dbReference>
<dbReference type="Pfam" id="PF13450">
    <property type="entry name" value="NAD_binding_8"/>
    <property type="match status" value="1"/>
</dbReference>
<dbReference type="STRING" id="1123402.SAMN02583745_02180"/>
<proteinExistence type="predicted"/>
<organism evidence="2 3">
    <name type="scientific">Thorsellia anophelis DSM 18579</name>
    <dbReference type="NCBI Taxonomy" id="1123402"/>
    <lineage>
        <taxon>Bacteria</taxon>
        <taxon>Pseudomonadati</taxon>
        <taxon>Pseudomonadota</taxon>
        <taxon>Gammaproteobacteria</taxon>
        <taxon>Enterobacterales</taxon>
        <taxon>Thorselliaceae</taxon>
        <taxon>Thorsellia</taxon>
    </lineage>
</organism>
<dbReference type="RefSeq" id="WP_093320921.1">
    <property type="nucleotide sequence ID" value="NZ_FOHV01000021.1"/>
</dbReference>
<dbReference type="InterPro" id="IPR036188">
    <property type="entry name" value="FAD/NAD-bd_sf"/>
</dbReference>